<dbReference type="GO" id="GO:0016020">
    <property type="term" value="C:membrane"/>
    <property type="evidence" value="ECO:0007669"/>
    <property type="project" value="UniProtKB-SubCell"/>
</dbReference>
<keyword evidence="3 5" id="KW-1133">Transmembrane helix</keyword>
<dbReference type="EMBL" id="QGDQ01000021">
    <property type="protein sequence ID" value="PWJ51191.1"/>
    <property type="molecule type" value="Genomic_DNA"/>
</dbReference>
<organism evidence="7 8">
    <name type="scientific">Quadrisphaera granulorum</name>
    <dbReference type="NCBI Taxonomy" id="317664"/>
    <lineage>
        <taxon>Bacteria</taxon>
        <taxon>Bacillati</taxon>
        <taxon>Actinomycetota</taxon>
        <taxon>Actinomycetes</taxon>
        <taxon>Kineosporiales</taxon>
        <taxon>Kineosporiaceae</taxon>
        <taxon>Quadrisphaera</taxon>
    </lineage>
</organism>
<feature type="transmembrane region" description="Helical" evidence="5">
    <location>
        <begin position="77"/>
        <end position="96"/>
    </location>
</feature>
<comment type="subcellular location">
    <subcellularLocation>
        <location evidence="1">Membrane</location>
        <topology evidence="1">Multi-pass membrane protein</topology>
    </subcellularLocation>
</comment>
<gene>
    <name evidence="7" type="ORF">BXY45_12168</name>
</gene>
<feature type="domain" description="Integral membrane bound transporter" evidence="6">
    <location>
        <begin position="41"/>
        <end position="160"/>
    </location>
</feature>
<dbReference type="Pfam" id="PF13515">
    <property type="entry name" value="FUSC_2"/>
    <property type="match status" value="1"/>
</dbReference>
<comment type="caution">
    <text evidence="7">The sequence shown here is derived from an EMBL/GenBank/DDBJ whole genome shotgun (WGS) entry which is preliminary data.</text>
</comment>
<dbReference type="Proteomes" id="UP000245469">
    <property type="component" value="Unassembled WGS sequence"/>
</dbReference>
<keyword evidence="2 5" id="KW-0812">Transmembrane</keyword>
<proteinExistence type="predicted"/>
<evidence type="ECO:0000313" key="7">
    <source>
        <dbReference type="EMBL" id="PWJ51191.1"/>
    </source>
</evidence>
<feature type="transmembrane region" description="Helical" evidence="5">
    <location>
        <begin position="53"/>
        <end position="70"/>
    </location>
</feature>
<keyword evidence="8" id="KW-1185">Reference proteome</keyword>
<reference evidence="7 8" key="1">
    <citation type="submission" date="2018-03" db="EMBL/GenBank/DDBJ databases">
        <title>Genomic Encyclopedia of Archaeal and Bacterial Type Strains, Phase II (KMG-II): from individual species to whole genera.</title>
        <authorList>
            <person name="Goeker M."/>
        </authorList>
    </citation>
    <scope>NUCLEOTIDE SEQUENCE [LARGE SCALE GENOMIC DNA]</scope>
    <source>
        <strain evidence="7 8">DSM 44889</strain>
    </source>
</reference>
<evidence type="ECO:0000256" key="1">
    <source>
        <dbReference type="ARBA" id="ARBA00004141"/>
    </source>
</evidence>
<name>A0A316A027_9ACTN</name>
<dbReference type="RefSeq" id="WP_170131557.1">
    <property type="nucleotide sequence ID" value="NZ_QGDQ01000021.1"/>
</dbReference>
<dbReference type="AlphaFoldDB" id="A0A316A027"/>
<accession>A0A316A027</accession>
<evidence type="ECO:0000256" key="2">
    <source>
        <dbReference type="ARBA" id="ARBA00022692"/>
    </source>
</evidence>
<feature type="transmembrane region" description="Helical" evidence="5">
    <location>
        <begin position="28"/>
        <end position="47"/>
    </location>
</feature>
<evidence type="ECO:0000256" key="4">
    <source>
        <dbReference type="ARBA" id="ARBA00023136"/>
    </source>
</evidence>
<dbReference type="InterPro" id="IPR049453">
    <property type="entry name" value="Memb_transporter_dom"/>
</dbReference>
<evidence type="ECO:0000313" key="8">
    <source>
        <dbReference type="Proteomes" id="UP000245469"/>
    </source>
</evidence>
<evidence type="ECO:0000256" key="3">
    <source>
        <dbReference type="ARBA" id="ARBA00022989"/>
    </source>
</evidence>
<feature type="transmembrane region" description="Helical" evidence="5">
    <location>
        <begin position="102"/>
        <end position="119"/>
    </location>
</feature>
<evidence type="ECO:0000259" key="6">
    <source>
        <dbReference type="Pfam" id="PF13515"/>
    </source>
</evidence>
<sequence length="368" mass="38554">MGESTGLGKSLRAEAGSRLQRLRVHAPHIALCAFGAATALFIASQVLGHTQPIFAPIAAVLGLGVSYGNRIRRVGEVVVGVAIGVAVGDLLVRVFGSGPWQVALVIGLGMAVAIVLRAGTLMINQIAVQGVFVTLVHPPTTGAIVDRWLDAVVGGAVALALATLVPTRQLQRPLKLARELVSTLADLLLEASAAARDGDADRARDALTHARGTQERLDGLRAAAAEGLDAARLSPFRRRHTAQTRSVSAMAVPLDRALRNVRVLARRLWVATDRLEVVPEELLDLVDQLAAASLRLAEDLAPGRSREGAVEALSAVGQASVLVPRSSLSSDVVLAQVRSVVVDLLMVAGLDNAAARERVPVRVGENFG</sequence>
<keyword evidence="4 5" id="KW-0472">Membrane</keyword>
<protein>
    <submittedName>
        <fullName evidence="7">Uncharacterized membrane protein YgaE (UPF0421/DUF939 family)</fullName>
    </submittedName>
</protein>
<evidence type="ECO:0000256" key="5">
    <source>
        <dbReference type="SAM" id="Phobius"/>
    </source>
</evidence>